<evidence type="ECO:0000313" key="1">
    <source>
        <dbReference type="EMBL" id="KAL2337864.1"/>
    </source>
</evidence>
<sequence length="253" mass="27885">MPREAEDVVSHRRLRFGYLDATALHRINNIFVLQSSTMKKLKRHHGTQNDDATTDNPFEALTEELLFAILDFLDAEPSAKKSFLLVSKWFYTVEARHRRVLRPLRAEHLPALAGLYRSVSEVDLSLCPHVGDGALEVVAGAYAVTLRRLDLLLSRRFTGSGLLSVGEGCGGLVELNLSNATKLRDGGAAAVAQAGNLRKLWLGRCKLVTDMGIGCIAVGCRKLRLICLKWCVGIGDLGVDLVAIRYRCNCNEK</sequence>
<organism evidence="1 2">
    <name type="scientific">Flemingia macrophylla</name>
    <dbReference type="NCBI Taxonomy" id="520843"/>
    <lineage>
        <taxon>Eukaryota</taxon>
        <taxon>Viridiplantae</taxon>
        <taxon>Streptophyta</taxon>
        <taxon>Embryophyta</taxon>
        <taxon>Tracheophyta</taxon>
        <taxon>Spermatophyta</taxon>
        <taxon>Magnoliopsida</taxon>
        <taxon>eudicotyledons</taxon>
        <taxon>Gunneridae</taxon>
        <taxon>Pentapetalae</taxon>
        <taxon>rosids</taxon>
        <taxon>fabids</taxon>
        <taxon>Fabales</taxon>
        <taxon>Fabaceae</taxon>
        <taxon>Papilionoideae</taxon>
        <taxon>50 kb inversion clade</taxon>
        <taxon>NPAAA clade</taxon>
        <taxon>indigoferoid/millettioid clade</taxon>
        <taxon>Phaseoleae</taxon>
        <taxon>Flemingia</taxon>
    </lineage>
</organism>
<dbReference type="SMART" id="SM00367">
    <property type="entry name" value="LRR_CC"/>
    <property type="match status" value="3"/>
</dbReference>
<gene>
    <name evidence="1" type="ORF">Fmac_012310</name>
</gene>
<evidence type="ECO:0000313" key="2">
    <source>
        <dbReference type="Proteomes" id="UP001603857"/>
    </source>
</evidence>
<protein>
    <recommendedName>
        <fullName evidence="3">F-box protein</fullName>
    </recommendedName>
</protein>
<dbReference type="InterPro" id="IPR006553">
    <property type="entry name" value="Leu-rich_rpt_Cys-con_subtyp"/>
</dbReference>
<reference evidence="1 2" key="1">
    <citation type="submission" date="2024-08" db="EMBL/GenBank/DDBJ databases">
        <title>Insights into the chromosomal genome structure of Flemingia macrophylla.</title>
        <authorList>
            <person name="Ding Y."/>
            <person name="Zhao Y."/>
            <person name="Bi W."/>
            <person name="Wu M."/>
            <person name="Zhao G."/>
            <person name="Gong Y."/>
            <person name="Li W."/>
            <person name="Zhang P."/>
        </authorList>
    </citation>
    <scope>NUCLEOTIDE SEQUENCE [LARGE SCALE GENOMIC DNA]</scope>
    <source>
        <strain evidence="1">DYQJB</strain>
        <tissue evidence="1">Leaf</tissue>
    </source>
</reference>
<evidence type="ECO:0008006" key="3">
    <source>
        <dbReference type="Google" id="ProtNLM"/>
    </source>
</evidence>
<name>A0ABD1MPZ4_9FABA</name>
<keyword evidence="2" id="KW-1185">Reference proteome</keyword>
<dbReference type="PANTHER" id="PTHR13318:SF190">
    <property type="entry name" value="PARTNER OF PAIRED, ISOFORM B"/>
    <property type="match status" value="1"/>
</dbReference>
<dbReference type="InterPro" id="IPR032675">
    <property type="entry name" value="LRR_dom_sf"/>
</dbReference>
<dbReference type="AlphaFoldDB" id="A0ABD1MPZ4"/>
<dbReference type="Proteomes" id="UP001603857">
    <property type="component" value="Unassembled WGS sequence"/>
</dbReference>
<dbReference type="PANTHER" id="PTHR13318">
    <property type="entry name" value="PARTNER OF PAIRED, ISOFORM B-RELATED"/>
    <property type="match status" value="1"/>
</dbReference>
<dbReference type="Gene3D" id="3.80.10.10">
    <property type="entry name" value="Ribonuclease Inhibitor"/>
    <property type="match status" value="1"/>
</dbReference>
<dbReference type="SUPFAM" id="SSF52047">
    <property type="entry name" value="RNI-like"/>
    <property type="match status" value="1"/>
</dbReference>
<dbReference type="EMBL" id="JBGMDY010000004">
    <property type="protein sequence ID" value="KAL2337864.1"/>
    <property type="molecule type" value="Genomic_DNA"/>
</dbReference>
<comment type="caution">
    <text evidence="1">The sequence shown here is derived from an EMBL/GenBank/DDBJ whole genome shotgun (WGS) entry which is preliminary data.</text>
</comment>
<proteinExistence type="predicted"/>
<accession>A0ABD1MPZ4</accession>